<feature type="compositionally biased region" description="Basic and acidic residues" evidence="4">
    <location>
        <begin position="589"/>
        <end position="608"/>
    </location>
</feature>
<evidence type="ECO:0000256" key="1">
    <source>
        <dbReference type="ARBA" id="ARBA00008535"/>
    </source>
</evidence>
<proteinExistence type="inferred from homology"/>
<evidence type="ECO:0000256" key="4">
    <source>
        <dbReference type="SAM" id="MobiDB-lite"/>
    </source>
</evidence>
<feature type="region of interest" description="Disordered" evidence="4">
    <location>
        <begin position="651"/>
        <end position="689"/>
    </location>
</feature>
<dbReference type="Pfam" id="PF00350">
    <property type="entry name" value="Dynamin_N"/>
    <property type="match status" value="1"/>
</dbReference>
<keyword evidence="8" id="KW-1185">Reference proteome</keyword>
<gene>
    <name evidence="7" type="ORF">ROHU_004072</name>
</gene>
<dbReference type="AlphaFoldDB" id="A0A498NQP0"/>
<dbReference type="STRING" id="84645.A0A498NQP0"/>
<dbReference type="Gene3D" id="3.40.50.300">
    <property type="entry name" value="P-loop containing nucleotide triphosphate hydrolases"/>
    <property type="match status" value="3"/>
</dbReference>
<dbReference type="InterPro" id="IPR027417">
    <property type="entry name" value="P-loop_NTPase"/>
</dbReference>
<feature type="compositionally biased region" description="Basic and acidic residues" evidence="4">
    <location>
        <begin position="651"/>
        <end position="662"/>
    </location>
</feature>
<dbReference type="InterPro" id="IPR006703">
    <property type="entry name" value="G_AIG1"/>
</dbReference>
<dbReference type="SUPFAM" id="SSF52540">
    <property type="entry name" value="P-loop containing nucleoside triphosphate hydrolases"/>
    <property type="match status" value="3"/>
</dbReference>
<dbReference type="EMBL" id="QBIY01011203">
    <property type="protein sequence ID" value="RXN34223.1"/>
    <property type="molecule type" value="Genomic_DNA"/>
</dbReference>
<dbReference type="Pfam" id="PF13975">
    <property type="entry name" value="gag-asp_proteas"/>
    <property type="match status" value="1"/>
</dbReference>
<organism evidence="7 8">
    <name type="scientific">Labeo rohita</name>
    <name type="common">Indian major carp</name>
    <name type="synonym">Cyprinus rohita</name>
    <dbReference type="NCBI Taxonomy" id="84645"/>
    <lineage>
        <taxon>Eukaryota</taxon>
        <taxon>Metazoa</taxon>
        <taxon>Chordata</taxon>
        <taxon>Craniata</taxon>
        <taxon>Vertebrata</taxon>
        <taxon>Euteleostomi</taxon>
        <taxon>Actinopterygii</taxon>
        <taxon>Neopterygii</taxon>
        <taxon>Teleostei</taxon>
        <taxon>Ostariophysi</taxon>
        <taxon>Cypriniformes</taxon>
        <taxon>Cyprinidae</taxon>
        <taxon>Labeoninae</taxon>
        <taxon>Labeonini</taxon>
        <taxon>Labeo</taxon>
    </lineage>
</organism>
<evidence type="ECO:0000259" key="6">
    <source>
        <dbReference type="PROSITE" id="PS51720"/>
    </source>
</evidence>
<dbReference type="PANTHER" id="PTHR10903">
    <property type="entry name" value="GTPASE, IMAP FAMILY MEMBER-RELATED"/>
    <property type="match status" value="1"/>
</dbReference>
<dbReference type="Proteomes" id="UP000290572">
    <property type="component" value="Unassembled WGS sequence"/>
</dbReference>
<accession>A0A498NQP0</accession>
<feature type="region of interest" description="Disordered" evidence="4">
    <location>
        <begin position="574"/>
        <end position="625"/>
    </location>
</feature>
<keyword evidence="2" id="KW-0547">Nucleotide-binding</keyword>
<feature type="domain" description="Dynamin-type G" evidence="5">
    <location>
        <begin position="1009"/>
        <end position="1118"/>
    </location>
</feature>
<dbReference type="FunFam" id="3.40.50.300:FF:001809">
    <property type="entry name" value="Si:ch1073-365p7.2"/>
    <property type="match status" value="2"/>
</dbReference>
<comment type="caution">
    <text evidence="7">The sequence shown here is derived from an EMBL/GenBank/DDBJ whole genome shotgun (WGS) entry which is preliminary data.</text>
</comment>
<dbReference type="InterPro" id="IPR030381">
    <property type="entry name" value="G_DYNAMIN_dom"/>
</dbReference>
<dbReference type="PANTHER" id="PTHR10903:SF107">
    <property type="entry name" value="GTPASE IMAP FAMILY MEMBER 4-LIKE-RELATED"/>
    <property type="match status" value="1"/>
</dbReference>
<comment type="similarity">
    <text evidence="1">Belongs to the TRAFAC class TrmE-Era-EngA-EngB-Septin-like GTPase superfamily. AIG1/Toc34/Toc159-like paraseptin GTPase family. IAN subfamily.</text>
</comment>
<feature type="compositionally biased region" description="Basic and acidic residues" evidence="4">
    <location>
        <begin position="339"/>
        <end position="358"/>
    </location>
</feature>
<keyword evidence="3" id="KW-0342">GTP-binding</keyword>
<evidence type="ECO:0000256" key="2">
    <source>
        <dbReference type="ARBA" id="ARBA00022741"/>
    </source>
</evidence>
<evidence type="ECO:0000259" key="5">
    <source>
        <dbReference type="PROSITE" id="PS51718"/>
    </source>
</evidence>
<dbReference type="InterPro" id="IPR045063">
    <property type="entry name" value="Dynamin_N"/>
</dbReference>
<sequence>MSKRQKNNQSELRAVPIGRQHSGKTSVINTILETSETETEGSTDDHVKREGPLTTMSDETIVKKFRLPREQILQLLHLVDPDLSRQTRQSYPLSPEIQLLAALRFYAVGSFLEVVGDGYGLKLRAVLIGMTNSGKTSVINTILETSETETEGSTDEHVKREGFVDGRKVSLVETPGWWKTFNPRDLSNISKQQLLRRISLISPGPHAVLIVIRADLPFADTDGSFLEQYMELLGPNVWTHTLIIFTRGDLIKQEDIEQHIQEDGSALKRFIEKCENKYHVFNNSNNHDRTQVKALFKKIEGIVEKNNGKHFDIDLEKVKEVNEQWEENQTRASLRKSRVQKERSEVQENVEDQDKPPDDPLNEIDTLQQDNKLRAVLIGQHHSGKTSVINTILETSETETEGSTDEHVKREGFVDGRKVSLVETPGWWKTFNPRDLSIISKQQLLRRISLISPGPHAVLIVIRADLPFADTDGSFLEQYMELLGPNIWTHTLVIFTRGDLIKQEDIEQHIREDGSALKQLIEKCENNYQVFNNSNHHDRSQVKALFKKIEGIVKKNNGKHFDIDLEKVKEVNEQWEENQTRASSRKSRVQKERSEVQENVGDQDKPPDDPLNEIDTLQQDNTPEPIKTLLEREFSRWESIIIDGVRDSLQDSKSFDQDKPPDDPLNEIDTLQQDNSTARPIPHRSQQDCPDYHAINGTSPAMGRGTVDLEKPSSRVIGSVSATFSAALVDSGAADNFISSRCLEALQIPKRKSTISYRITTIQGKALDARPINSCTPPLTLQIGCFHQESISFLILPEATVDILLGRPWLEQHNPHIRWSTETDWNGVYVFNNQLDRSWCKPTEGTQNEMVLQDKTHEHIYTSQFCGYIMISIFSVLVVLVSLSDCWPQTEKNNPGQIKVDEKVMEQIRREGSRLEAILMEGILSIQNPEASREVEMDQSDPSPLKRFVLAKKKIGEVFEQLLVYVQEGSEFVKETCDNESLENIANKSQLDQIETYTDKLSTIKEVLARRHMKVAFFGRTSNGKSTVVNAMLRDRVLPSGIGHTTNCFLSVEGTDEDKAFLKTEGSEEEKSIKTVNQLAHALHMDESLDAGCLVKVFWPKTKCALLRDDLVLVDRYV</sequence>
<evidence type="ECO:0000256" key="3">
    <source>
        <dbReference type="ARBA" id="ARBA00023134"/>
    </source>
</evidence>
<protein>
    <submittedName>
        <fullName evidence="7">GTPase IMAP family member 8-like protein</fullName>
    </submittedName>
</protein>
<dbReference type="PROSITE" id="PS51720">
    <property type="entry name" value="G_AIG1"/>
    <property type="match status" value="2"/>
</dbReference>
<dbReference type="PROSITE" id="PS51718">
    <property type="entry name" value="G_DYNAMIN_2"/>
    <property type="match status" value="1"/>
</dbReference>
<dbReference type="CDD" id="cd00303">
    <property type="entry name" value="retropepsin_like"/>
    <property type="match status" value="1"/>
</dbReference>
<feature type="compositionally biased region" description="Polar residues" evidence="4">
    <location>
        <begin position="669"/>
        <end position="678"/>
    </location>
</feature>
<dbReference type="Gene3D" id="2.40.70.10">
    <property type="entry name" value="Acid Proteases"/>
    <property type="match status" value="1"/>
</dbReference>
<dbReference type="GO" id="GO:0005525">
    <property type="term" value="F:GTP binding"/>
    <property type="evidence" value="ECO:0007669"/>
    <property type="project" value="UniProtKB-KW"/>
</dbReference>
<evidence type="ECO:0000313" key="8">
    <source>
        <dbReference type="Proteomes" id="UP000290572"/>
    </source>
</evidence>
<dbReference type="InterPro" id="IPR021109">
    <property type="entry name" value="Peptidase_aspartic_dom_sf"/>
</dbReference>
<feature type="domain" description="AIG1-type G" evidence="6">
    <location>
        <begin position="370"/>
        <end position="570"/>
    </location>
</feature>
<name>A0A498NQP0_LABRO</name>
<evidence type="ECO:0000313" key="7">
    <source>
        <dbReference type="EMBL" id="RXN34223.1"/>
    </source>
</evidence>
<feature type="region of interest" description="Disordered" evidence="4">
    <location>
        <begin position="326"/>
        <end position="363"/>
    </location>
</feature>
<dbReference type="InterPro" id="IPR045058">
    <property type="entry name" value="GIMA/IAN/Toc"/>
</dbReference>
<dbReference type="SUPFAM" id="SSF50630">
    <property type="entry name" value="Acid proteases"/>
    <property type="match status" value="1"/>
</dbReference>
<reference evidence="7 8" key="1">
    <citation type="submission" date="2018-03" db="EMBL/GenBank/DDBJ databases">
        <title>Draft genome sequence of Rohu Carp (Labeo rohita).</title>
        <authorList>
            <person name="Das P."/>
            <person name="Kushwaha B."/>
            <person name="Joshi C.G."/>
            <person name="Kumar D."/>
            <person name="Nagpure N.S."/>
            <person name="Sahoo L."/>
            <person name="Das S.P."/>
            <person name="Bit A."/>
            <person name="Patnaik S."/>
            <person name="Meher P.K."/>
            <person name="Jayasankar P."/>
            <person name="Koringa P.G."/>
            <person name="Patel N.V."/>
            <person name="Hinsu A.T."/>
            <person name="Kumar R."/>
            <person name="Pandey M."/>
            <person name="Agarwal S."/>
            <person name="Srivastava S."/>
            <person name="Singh M."/>
            <person name="Iquebal M.A."/>
            <person name="Jaiswal S."/>
            <person name="Angadi U.B."/>
            <person name="Kumar N."/>
            <person name="Raza M."/>
            <person name="Shah T.M."/>
            <person name="Rai A."/>
            <person name="Jena J.K."/>
        </authorList>
    </citation>
    <scope>NUCLEOTIDE SEQUENCE [LARGE SCALE GENOMIC DNA]</scope>
    <source>
        <strain evidence="7">DASCIFA01</strain>
        <tissue evidence="7">Testis</tissue>
    </source>
</reference>
<feature type="domain" description="AIG1-type G" evidence="6">
    <location>
        <begin position="120"/>
        <end position="320"/>
    </location>
</feature>
<dbReference type="Pfam" id="PF04548">
    <property type="entry name" value="AIG1"/>
    <property type="match status" value="2"/>
</dbReference>